<evidence type="ECO:0000313" key="1">
    <source>
        <dbReference type="EMBL" id="ADZ08286.1"/>
    </source>
</evidence>
<dbReference type="EMBL" id="CP002551">
    <property type="protein sequence ID" value="ADZ08286.1"/>
    <property type="molecule type" value="Genomic_DNA"/>
</dbReference>
<protein>
    <submittedName>
        <fullName evidence="1">Uncharacterized protein</fullName>
    </submittedName>
</protein>
<dbReference type="KEGG" id="mel:Metbo_0033"/>
<reference evidence="1 2" key="2">
    <citation type="journal article" date="2014" name="Int. J. Syst. Evol. Microbiol.">
        <title>Methanobacterium paludis sp. nov. and a novel strain of Methanobacterium lacus isolated from northern peatlands.</title>
        <authorList>
            <person name="Cadillo-Quiroz H."/>
            <person name="Brauer S.L."/>
            <person name="Goodson N."/>
            <person name="Yavitt J.B."/>
            <person name="Zinder S.H."/>
        </authorList>
    </citation>
    <scope>NUCLEOTIDE SEQUENCE [LARGE SCALE GENOMIC DNA]</scope>
    <source>
        <strain evidence="1 2">AL-21</strain>
    </source>
</reference>
<dbReference type="AlphaFoldDB" id="F0T6Q3"/>
<sequence>MAEKTELRQKVIGIGFEDDLIVKSQRGRTYSVKLAEDLEIDTEALFSKDTEEEVWATIDTGANPWVVLEVEITG</sequence>
<gene>
    <name evidence="1" type="ordered locus">Metbo_0033</name>
</gene>
<dbReference type="eggNOG" id="arCOG10252">
    <property type="taxonomic scope" value="Archaea"/>
</dbReference>
<dbReference type="Proteomes" id="UP000007490">
    <property type="component" value="Chromosome"/>
</dbReference>
<keyword evidence="2" id="KW-1185">Reference proteome</keyword>
<organism evidence="1 2">
    <name type="scientific">Methanobacterium lacus (strain AL-21)</name>
    <dbReference type="NCBI Taxonomy" id="877455"/>
    <lineage>
        <taxon>Archaea</taxon>
        <taxon>Methanobacteriati</taxon>
        <taxon>Methanobacteriota</taxon>
        <taxon>Methanomada group</taxon>
        <taxon>Methanobacteria</taxon>
        <taxon>Methanobacteriales</taxon>
        <taxon>Methanobacteriaceae</taxon>
        <taxon>Methanobacterium</taxon>
    </lineage>
</organism>
<dbReference type="GeneID" id="10276455"/>
<dbReference type="HOGENOM" id="CLU_186520_0_0_2"/>
<proteinExistence type="predicted"/>
<reference evidence="2" key="1">
    <citation type="submission" date="2011-02" db="EMBL/GenBank/DDBJ databases">
        <title>Complete sequence of Methanobacterium sp. AL-21.</title>
        <authorList>
            <consortium name="US DOE Joint Genome Institute"/>
            <person name="Lucas S."/>
            <person name="Copeland A."/>
            <person name="Lapidus A."/>
            <person name="Cheng J.-F."/>
            <person name="Goodwin L."/>
            <person name="Pitluck S."/>
            <person name="Chertkov O."/>
            <person name="Detter J.C."/>
            <person name="Han C."/>
            <person name="Tapia R."/>
            <person name="Land M."/>
            <person name="Hauser L."/>
            <person name="Kyrpides N."/>
            <person name="Ivanova N."/>
            <person name="Mikhailova N."/>
            <person name="Pagani I."/>
            <person name="Cadillo-Quiroz H."/>
            <person name="Imachi H."/>
            <person name="Zinder S."/>
            <person name="Liu W."/>
            <person name="Woyke T."/>
        </authorList>
    </citation>
    <scope>NUCLEOTIDE SEQUENCE [LARGE SCALE GENOMIC DNA]</scope>
    <source>
        <strain evidence="2">AL-21</strain>
    </source>
</reference>
<dbReference type="OrthoDB" id="80859at2157"/>
<evidence type="ECO:0000313" key="2">
    <source>
        <dbReference type="Proteomes" id="UP000007490"/>
    </source>
</evidence>
<accession>F0T6Q3</accession>
<dbReference type="RefSeq" id="WP_013643637.1">
    <property type="nucleotide sequence ID" value="NC_015216.1"/>
</dbReference>
<name>F0T6Q3_METLA</name>